<keyword evidence="3" id="KW-1185">Reference proteome</keyword>
<feature type="compositionally biased region" description="Acidic residues" evidence="1">
    <location>
        <begin position="10"/>
        <end position="26"/>
    </location>
</feature>
<evidence type="ECO:0000313" key="3">
    <source>
        <dbReference type="Proteomes" id="UP000266723"/>
    </source>
</evidence>
<name>A0ABQ7AEB5_BRACR</name>
<reference evidence="2 3" key="1">
    <citation type="journal article" date="2020" name="BMC Genomics">
        <title>Intraspecific diversification of the crop wild relative Brassica cretica Lam. using demographic model selection.</title>
        <authorList>
            <person name="Kioukis A."/>
            <person name="Michalopoulou V.A."/>
            <person name="Briers L."/>
            <person name="Pirintsos S."/>
            <person name="Studholme D.J."/>
            <person name="Pavlidis P."/>
            <person name="Sarris P.F."/>
        </authorList>
    </citation>
    <scope>NUCLEOTIDE SEQUENCE [LARGE SCALE GENOMIC DNA]</scope>
    <source>
        <strain evidence="3">cv. PFS-1207/04</strain>
    </source>
</reference>
<proteinExistence type="predicted"/>
<dbReference type="Proteomes" id="UP000266723">
    <property type="component" value="Unassembled WGS sequence"/>
</dbReference>
<organism evidence="2 3">
    <name type="scientific">Brassica cretica</name>
    <name type="common">Mustard</name>
    <dbReference type="NCBI Taxonomy" id="69181"/>
    <lineage>
        <taxon>Eukaryota</taxon>
        <taxon>Viridiplantae</taxon>
        <taxon>Streptophyta</taxon>
        <taxon>Embryophyta</taxon>
        <taxon>Tracheophyta</taxon>
        <taxon>Spermatophyta</taxon>
        <taxon>Magnoliopsida</taxon>
        <taxon>eudicotyledons</taxon>
        <taxon>Gunneridae</taxon>
        <taxon>Pentapetalae</taxon>
        <taxon>rosids</taxon>
        <taxon>malvids</taxon>
        <taxon>Brassicales</taxon>
        <taxon>Brassicaceae</taxon>
        <taxon>Brassiceae</taxon>
        <taxon>Brassica</taxon>
    </lineage>
</organism>
<feature type="region of interest" description="Disordered" evidence="1">
    <location>
        <begin position="1"/>
        <end position="49"/>
    </location>
</feature>
<dbReference type="EMBL" id="QGKV02002055">
    <property type="protein sequence ID" value="KAF3496000.1"/>
    <property type="molecule type" value="Genomic_DNA"/>
</dbReference>
<accession>A0ABQ7AEB5</accession>
<sequence length="80" mass="9188">MLKFYAQTESDSEYESNTEEELDEVQDTNTAGGASRYLQGRSDSDDVNDLRKRVVQTAKEKRFKLMVHTAEPDEACDEHQ</sequence>
<comment type="caution">
    <text evidence="2">The sequence shown here is derived from an EMBL/GenBank/DDBJ whole genome shotgun (WGS) entry which is preliminary data.</text>
</comment>
<gene>
    <name evidence="2" type="ORF">DY000_02056576</name>
</gene>
<protein>
    <submittedName>
        <fullName evidence="2">Uncharacterized protein</fullName>
    </submittedName>
</protein>
<evidence type="ECO:0000313" key="2">
    <source>
        <dbReference type="EMBL" id="KAF3496000.1"/>
    </source>
</evidence>
<evidence type="ECO:0000256" key="1">
    <source>
        <dbReference type="SAM" id="MobiDB-lite"/>
    </source>
</evidence>